<dbReference type="Gene3D" id="3.30.450.20">
    <property type="entry name" value="PAS domain"/>
    <property type="match status" value="2"/>
</dbReference>
<organism evidence="2 3">
    <name type="scientific">Syphacia muris</name>
    <dbReference type="NCBI Taxonomy" id="451379"/>
    <lineage>
        <taxon>Eukaryota</taxon>
        <taxon>Metazoa</taxon>
        <taxon>Ecdysozoa</taxon>
        <taxon>Nematoda</taxon>
        <taxon>Chromadorea</taxon>
        <taxon>Rhabditida</taxon>
        <taxon>Spirurina</taxon>
        <taxon>Oxyuridomorpha</taxon>
        <taxon>Oxyuroidea</taxon>
        <taxon>Oxyuridae</taxon>
        <taxon>Syphacia</taxon>
    </lineage>
</organism>
<dbReference type="Proteomes" id="UP000046393">
    <property type="component" value="Unplaced"/>
</dbReference>
<dbReference type="InterPro" id="IPR051173">
    <property type="entry name" value="Ca_channel_alpha-2/delta"/>
</dbReference>
<evidence type="ECO:0000256" key="1">
    <source>
        <dbReference type="SAM" id="MobiDB-lite"/>
    </source>
</evidence>
<proteinExistence type="predicted"/>
<dbReference type="GO" id="GO:0005245">
    <property type="term" value="F:voltage-gated calcium channel activity"/>
    <property type="evidence" value="ECO:0007669"/>
    <property type="project" value="TreeGrafter"/>
</dbReference>
<feature type="region of interest" description="Disordered" evidence="1">
    <location>
        <begin position="1252"/>
        <end position="1288"/>
    </location>
</feature>
<dbReference type="WBParaSite" id="SMUV_0000883701-mRNA-1">
    <property type="protein sequence ID" value="SMUV_0000883701-mRNA-1"/>
    <property type="gene ID" value="SMUV_0000883701"/>
</dbReference>
<reference evidence="3" key="1">
    <citation type="submission" date="2016-04" db="UniProtKB">
        <authorList>
            <consortium name="WormBaseParasite"/>
        </authorList>
    </citation>
    <scope>IDENTIFICATION</scope>
</reference>
<name>A0A0N5AVC3_9BILA</name>
<dbReference type="PANTHER" id="PTHR10166">
    <property type="entry name" value="VOLTAGE-DEPENDENT CALCIUM CHANNEL SUBUNIT ALPHA-2/DELTA-RELATED"/>
    <property type="match status" value="1"/>
</dbReference>
<sequence>MNIVYKVLLYYVLYCMTITIGYCGNSHLKHQNYASLGTHMVVDEFQKSIRRQVNELLGITEMQRIVDGLSFKQITVNENVLIEATNELDSELGKYIAALNSTHDFLVNSCQISKTKCGCFHHDFSGFYIYPSLPECSTVLPSFLRQWFRYSEQYDTPVNVSYACCILSQEAQHCEKNFHYGNLTSVFKSNSKLNAIRWQYVTNMAGVQLEYPAHVFPTSRRRHWAPFLSSALPYKKRILILLDTGTVQSEAQLSKLKGISKLLLDFAASGDRLMAMADIGTGTHTACNTESFVEATADNSAALRNFVTGLSFMYVGLLPEMTFQDERILRESGSFVNYYNVIFYISRGVMSDLNETESVLEALAEIATKTDVRIKINTIAFSEGGRELMRWSASFLKNVAEQNYTNYKRYFSKDLREAVENAELNPPAGEVNLIKCYIIAYFSNISLSRLFLRIFETIIVNGSENSQLTLMKVYSFLSDREMLKRSEDFNWKKIYWSVPFIEFFESESPMISISKTVRDKDGLVAVVGMDIVLDRIADILRYRDEVLMETRGFSVHFLVCDYKGRVIIDSRLATVNLWLLHISVVDGWNIEDRYLGDVFGDMEFNDGSFEVRKNITSDIRQIRYVWRRLKNAPFVLVLAVNTGPNREDPVVTVLSSNNTTNLPIKEQFLCHHLILERDKSFQNCMHYGSLSSFQYGCVFLSSSCFESSLYLQDSSPEWLQILQITLSTQFYLVCVKFTTVADRVDLSFNIGIRRGVREHVFALWKIIKYWKIVVLKFKNQVIRHYIATPLGIMLTYPATVIRQEYRPTTQSWYTRALKYPGRIVFTGPKLDSKLGLIVTVSTAIFEGRAKRMHNSETDQVFAVIAMDVPVGFLLRVLRDNVPACKQQRRCILFDDVGYVLARGIETGFPVKELNLSGRSSLADAVEKFHVSHLEPQLATHLITNSLLVKKQQCTDWKTRSYGRYFQYNVTFKDVLTLPCGDNGYSSVGSAKGIRAEVISVPQSNIFLVLMNESCSFAHQAFCPCSVLDRRCLLCSRFDDTECECPCQCPVYSEKSCKNSSYEEADLMQVLLVDSFVSDCAEKSSTFYTSSQESIQYPECIPARCEDYHTLDDCLTGIGCQWCATTEDGESLLESPYCSAVDQCYGGVRGRQLKDVIDSSGRTSAQYSMATPVGAVAAGIMSVMGVYCYRNQVNRYVESRSLTDSFGTPICPHDDDAFQLDYDDSPDGKRICILLCHVLASFEQLSNTRPIVRSQCRPAPRTESSDQGYSTMTDRLGGEESEGASSSINISRHTERTFLMPLPTCINEDCSNSVVVEADVHHVPSFVGVS</sequence>
<dbReference type="PANTHER" id="PTHR10166:SF66">
    <property type="entry name" value="VWFA AND CACHE DOMAIN-CONTAINING PROTEIN CG16868"/>
    <property type="match status" value="1"/>
</dbReference>
<dbReference type="STRING" id="451379.A0A0N5AVC3"/>
<evidence type="ECO:0000313" key="2">
    <source>
        <dbReference type="Proteomes" id="UP000046393"/>
    </source>
</evidence>
<keyword evidence="2" id="KW-1185">Reference proteome</keyword>
<protein>
    <submittedName>
        <fullName evidence="3">VWFA domain-containing protein</fullName>
    </submittedName>
</protein>
<evidence type="ECO:0000313" key="3">
    <source>
        <dbReference type="WBParaSite" id="SMUV_0000883701-mRNA-1"/>
    </source>
</evidence>
<accession>A0A0N5AVC3</accession>
<dbReference type="GO" id="GO:0005891">
    <property type="term" value="C:voltage-gated calcium channel complex"/>
    <property type="evidence" value="ECO:0007669"/>
    <property type="project" value="TreeGrafter"/>
</dbReference>